<evidence type="ECO:0008006" key="3">
    <source>
        <dbReference type="Google" id="ProtNLM"/>
    </source>
</evidence>
<evidence type="ECO:0000313" key="1">
    <source>
        <dbReference type="EMBL" id="MED4400822.1"/>
    </source>
</evidence>
<dbReference type="Proteomes" id="UP001342826">
    <property type="component" value="Unassembled WGS sequence"/>
</dbReference>
<keyword evidence="2" id="KW-1185">Reference proteome</keyword>
<reference evidence="1 2" key="1">
    <citation type="submission" date="2023-03" db="EMBL/GenBank/DDBJ databases">
        <title>Bacillus Genome Sequencing.</title>
        <authorList>
            <person name="Dunlap C."/>
        </authorList>
    </citation>
    <scope>NUCLEOTIDE SEQUENCE [LARGE SCALE GENOMIC DNA]</scope>
    <source>
        <strain evidence="1 2">NRS-1717</strain>
    </source>
</reference>
<comment type="caution">
    <text evidence="1">The sequence shown here is derived from an EMBL/GenBank/DDBJ whole genome shotgun (WGS) entry which is preliminary data.</text>
</comment>
<name>A0ABU6NUK3_9BACI</name>
<protein>
    <recommendedName>
        <fullName evidence="3">DUF3885 domain-containing protein</fullName>
    </recommendedName>
</protein>
<dbReference type="EMBL" id="JARTFS010000005">
    <property type="protein sequence ID" value="MED4400822.1"/>
    <property type="molecule type" value="Genomic_DNA"/>
</dbReference>
<organism evidence="1 2">
    <name type="scientific">Metabacillus fastidiosus</name>
    <dbReference type="NCBI Taxonomy" id="1458"/>
    <lineage>
        <taxon>Bacteria</taxon>
        <taxon>Bacillati</taxon>
        <taxon>Bacillota</taxon>
        <taxon>Bacilli</taxon>
        <taxon>Bacillales</taxon>
        <taxon>Bacillaceae</taxon>
        <taxon>Metabacillus</taxon>
    </lineage>
</organism>
<proteinExistence type="predicted"/>
<dbReference type="RefSeq" id="WP_066226302.1">
    <property type="nucleotide sequence ID" value="NZ_JARTFQ010000007.1"/>
</dbReference>
<sequence length="178" mass="21233">MERIERFGVKFEADETPFFQMEQDERIRFDMEVFENCNTKLLTDILKGLFDRQERIDCSFIIGYTYKNKRFREKIRLGDFFKINNWKETVIKNPNEEGAVIYATVKNVKKEEIYKYCKAVSHGCIGVYIAFYNDSFLAYVSTDVLDIMSDNVELIQQLKEQYANVFDKYYEEDGGMFH</sequence>
<evidence type="ECO:0000313" key="2">
    <source>
        <dbReference type="Proteomes" id="UP001342826"/>
    </source>
</evidence>
<dbReference type="GeneID" id="301139937"/>
<gene>
    <name evidence="1" type="ORF">P9271_05685</name>
</gene>
<accession>A0ABU6NUK3</accession>